<reference evidence="1" key="1">
    <citation type="submission" date="2022-10" db="EMBL/GenBank/DDBJ databases">
        <title>Comparative genomics and taxonomic characterization of three novel marine species of genus Reichenbachiella exhibiting antioxidant and polysaccharide degradation activities.</title>
        <authorList>
            <person name="Muhammad N."/>
            <person name="Lee Y.-J."/>
            <person name="Ko J."/>
            <person name="Kim S.-G."/>
        </authorList>
    </citation>
    <scope>NUCLEOTIDE SEQUENCE</scope>
    <source>
        <strain evidence="1">Wsw4-B4</strain>
    </source>
</reference>
<protein>
    <submittedName>
        <fullName evidence="1">Uncharacterized protein</fullName>
    </submittedName>
</protein>
<proteinExistence type="predicted"/>
<dbReference type="EMBL" id="CP106735">
    <property type="protein sequence ID" value="UXX79856.1"/>
    <property type="molecule type" value="Genomic_DNA"/>
</dbReference>
<keyword evidence="2" id="KW-1185">Reference proteome</keyword>
<accession>A0ABY6D121</accession>
<dbReference type="RefSeq" id="WP_263051587.1">
    <property type="nucleotide sequence ID" value="NZ_CP106735.1"/>
</dbReference>
<sequence length="485" mass="54360">MEKRTTHSTQFSMLFYKSMSIILTVVLLALGAQVWAQELSLYDDKLTDVFELGYPGASKGDFQFSKTYTPTDSEWFVSDYFSDSLVFDAQLKFDSKKNASSSYQMRIGKGGQVYSFRGSFGESVPPQWRNGESKLAKNGGGPAYAPWVDDVWQMVATDNQLNDAKSGRKYFIHQAGVYLKTPEQTHPFYSPQLAAYYDAEKEQYTTINWGLQAHTDDNERTGYTSRLLYYTRYTNKGDGIIQVDCMLYNFGSDTLNHLNVPWGGVRESSLQHLFISNPKQGFEMVQAQFGEGKSIKTRDTGGWVAFSSDAAGDAPALGLVYPVDESRLPDIMRYGTAGSVKNRDYHVFSIIKRVGNSLTSGKSMTFRYFFVVGNSVDEIKEKTDRYNLSAYSTPQPGKRKESDIKKLSYVIVDGQVRVSTDSKAVITLYSQPVQGAMPVFYIQSKEGKGQITSNPNYYSSKPFDGKTKSLKLLGFSNKGLNQSVN</sequence>
<dbReference type="Proteomes" id="UP001062165">
    <property type="component" value="Chromosome"/>
</dbReference>
<organism evidence="1 2">
    <name type="scientific">Reichenbachiella carrageenanivorans</name>
    <dbReference type="NCBI Taxonomy" id="2979869"/>
    <lineage>
        <taxon>Bacteria</taxon>
        <taxon>Pseudomonadati</taxon>
        <taxon>Bacteroidota</taxon>
        <taxon>Cytophagia</taxon>
        <taxon>Cytophagales</taxon>
        <taxon>Reichenbachiellaceae</taxon>
        <taxon>Reichenbachiella</taxon>
    </lineage>
</organism>
<name>A0ABY6D121_9BACT</name>
<evidence type="ECO:0000313" key="2">
    <source>
        <dbReference type="Proteomes" id="UP001062165"/>
    </source>
</evidence>
<gene>
    <name evidence="1" type="ORF">N7E81_01890</name>
</gene>
<evidence type="ECO:0000313" key="1">
    <source>
        <dbReference type="EMBL" id="UXX79856.1"/>
    </source>
</evidence>